<reference evidence="2" key="1">
    <citation type="journal article" date="2022" name="bioRxiv">
        <title>Sequencing and chromosome-scale assembly of the giantPleurodeles waltlgenome.</title>
        <authorList>
            <person name="Brown T."/>
            <person name="Elewa A."/>
            <person name="Iarovenko S."/>
            <person name="Subramanian E."/>
            <person name="Araus A.J."/>
            <person name="Petzold A."/>
            <person name="Susuki M."/>
            <person name="Suzuki K.-i.T."/>
            <person name="Hayashi T."/>
            <person name="Toyoda A."/>
            <person name="Oliveira C."/>
            <person name="Osipova E."/>
            <person name="Leigh N.D."/>
            <person name="Simon A."/>
            <person name="Yun M.H."/>
        </authorList>
    </citation>
    <scope>NUCLEOTIDE SEQUENCE</scope>
    <source>
        <strain evidence="2">20211129_DDA</strain>
        <tissue evidence="2">Liver</tissue>
    </source>
</reference>
<evidence type="ECO:0000313" key="3">
    <source>
        <dbReference type="Proteomes" id="UP001066276"/>
    </source>
</evidence>
<feature type="region of interest" description="Disordered" evidence="1">
    <location>
        <begin position="1"/>
        <end position="24"/>
    </location>
</feature>
<accession>A0AAV7WCS0</accession>
<keyword evidence="3" id="KW-1185">Reference proteome</keyword>
<dbReference type="Proteomes" id="UP001066276">
    <property type="component" value="Chromosome 1_2"/>
</dbReference>
<evidence type="ECO:0000313" key="2">
    <source>
        <dbReference type="EMBL" id="KAJ1210839.1"/>
    </source>
</evidence>
<feature type="compositionally biased region" description="Basic and acidic residues" evidence="1">
    <location>
        <begin position="1"/>
        <end position="20"/>
    </location>
</feature>
<gene>
    <name evidence="2" type="ORF">NDU88_006201</name>
</gene>
<evidence type="ECO:0000256" key="1">
    <source>
        <dbReference type="SAM" id="MobiDB-lite"/>
    </source>
</evidence>
<dbReference type="EMBL" id="JANPWB010000002">
    <property type="protein sequence ID" value="KAJ1210839.1"/>
    <property type="molecule type" value="Genomic_DNA"/>
</dbReference>
<dbReference type="AlphaFoldDB" id="A0AAV7WCS0"/>
<protein>
    <submittedName>
        <fullName evidence="2">Uncharacterized protein</fullName>
    </submittedName>
</protein>
<sequence>MICRTLHCDSPDSGDLERGEPMMLPEPGDRHTPVCLTAAVHHWPELCSSGENLCDLAVQDTCWNCPAMRCSPYSSPSVQPWMGEDTTELPYISSQQHGKCRGLLVLRAGAWAYCVSHAVDRGPVLCRSL</sequence>
<name>A0AAV7WCS0_PLEWA</name>
<comment type="caution">
    <text evidence="2">The sequence shown here is derived from an EMBL/GenBank/DDBJ whole genome shotgun (WGS) entry which is preliminary data.</text>
</comment>
<organism evidence="2 3">
    <name type="scientific">Pleurodeles waltl</name>
    <name type="common">Iberian ribbed newt</name>
    <dbReference type="NCBI Taxonomy" id="8319"/>
    <lineage>
        <taxon>Eukaryota</taxon>
        <taxon>Metazoa</taxon>
        <taxon>Chordata</taxon>
        <taxon>Craniata</taxon>
        <taxon>Vertebrata</taxon>
        <taxon>Euteleostomi</taxon>
        <taxon>Amphibia</taxon>
        <taxon>Batrachia</taxon>
        <taxon>Caudata</taxon>
        <taxon>Salamandroidea</taxon>
        <taxon>Salamandridae</taxon>
        <taxon>Pleurodelinae</taxon>
        <taxon>Pleurodeles</taxon>
    </lineage>
</organism>
<proteinExistence type="predicted"/>